<dbReference type="KEGG" id="ttq:NIES37_72820"/>
<dbReference type="EMBL" id="AP018251">
    <property type="protein sequence ID" value="BAZ03269.1"/>
    <property type="molecule type" value="Genomic_DNA"/>
</dbReference>
<organism evidence="1 2">
    <name type="scientific">Tolypothrix tenuis PCC 7101</name>
    <dbReference type="NCBI Taxonomy" id="231146"/>
    <lineage>
        <taxon>Bacteria</taxon>
        <taxon>Bacillati</taxon>
        <taxon>Cyanobacteriota</taxon>
        <taxon>Cyanophyceae</taxon>
        <taxon>Nostocales</taxon>
        <taxon>Tolypothrichaceae</taxon>
        <taxon>Tolypothrix</taxon>
    </lineage>
</organism>
<reference evidence="1 2" key="1">
    <citation type="submission" date="2017-06" db="EMBL/GenBank/DDBJ databases">
        <title>Genome sequencing of cyanobaciteial culture collection at National Institute for Environmental Studies (NIES).</title>
        <authorList>
            <person name="Hirose Y."/>
            <person name="Shimura Y."/>
            <person name="Fujisawa T."/>
            <person name="Nakamura Y."/>
            <person name="Kawachi M."/>
        </authorList>
    </citation>
    <scope>NUCLEOTIDE SEQUENCE [LARGE SCALE GENOMIC DNA]</scope>
    <source>
        <strain evidence="1 2">NIES-37</strain>
        <plasmid evidence="2">Plasmid3 dna</plasmid>
    </source>
</reference>
<keyword evidence="1" id="KW-0614">Plasmid</keyword>
<geneLocation type="plasmid" evidence="2">
    <name>Plasmid3 dna</name>
</geneLocation>
<accession>A0A1Z4NC15</accession>
<name>A0A1Z4NC15_9CYAN</name>
<dbReference type="Proteomes" id="UP000218785">
    <property type="component" value="Plasmid plasmid3"/>
</dbReference>
<evidence type="ECO:0000313" key="2">
    <source>
        <dbReference type="Proteomes" id="UP000218785"/>
    </source>
</evidence>
<evidence type="ECO:0000313" key="1">
    <source>
        <dbReference type="EMBL" id="BAZ03269.1"/>
    </source>
</evidence>
<protein>
    <submittedName>
        <fullName evidence="1">Uncharacterized protein</fullName>
    </submittedName>
</protein>
<dbReference type="RefSeq" id="WP_096585502.1">
    <property type="nucleotide sequence ID" value="NZ_CAWNJS010000004.1"/>
</dbReference>
<proteinExistence type="predicted"/>
<gene>
    <name evidence="1" type="ORF">NIES37_72820</name>
</gene>
<keyword evidence="2" id="KW-1185">Reference proteome</keyword>
<dbReference type="AlphaFoldDB" id="A0A1Z4NC15"/>
<sequence length="132" mass="14584">MTTEITLNLPDEVYRRAEHLAQMVNRNVAEVLTEAIALSLSPVSPQSSDSALIPSVTSLSDDEVLALSELQMPPDQDHQLSELLDRQQAGTLSDAERPYLTALMQVYQEKLLLKAQALREAVQRGLRASLES</sequence>